<feature type="compositionally biased region" description="Low complexity" evidence="1">
    <location>
        <begin position="57"/>
        <end position="68"/>
    </location>
</feature>
<sequence length="79" mass="8561">MLGLPGLSEETSFAVRDKREMRRRLEQAGLNTPAYVGLSGPEDWKFAADLVFRSWSSPPAASPASASPGSTPQRTSKPR</sequence>
<organism evidence="2 3">
    <name type="scientific">Streptomyces hydrogenans</name>
    <dbReference type="NCBI Taxonomy" id="1873719"/>
    <lineage>
        <taxon>Bacteria</taxon>
        <taxon>Bacillati</taxon>
        <taxon>Actinomycetota</taxon>
        <taxon>Actinomycetes</taxon>
        <taxon>Kitasatosporales</taxon>
        <taxon>Streptomycetaceae</taxon>
        <taxon>Streptomyces</taxon>
    </lineage>
</organism>
<feature type="compositionally biased region" description="Polar residues" evidence="1">
    <location>
        <begin position="69"/>
        <end position="79"/>
    </location>
</feature>
<feature type="region of interest" description="Disordered" evidence="1">
    <location>
        <begin position="57"/>
        <end position="79"/>
    </location>
</feature>
<gene>
    <name evidence="2" type="ORF">Shyd_67750</name>
</gene>
<proteinExistence type="predicted"/>
<dbReference type="EMBL" id="BNDW01000071">
    <property type="protein sequence ID" value="GHI25404.1"/>
    <property type="molecule type" value="Genomic_DNA"/>
</dbReference>
<evidence type="ECO:0000313" key="2">
    <source>
        <dbReference type="EMBL" id="GHI25404.1"/>
    </source>
</evidence>
<evidence type="ECO:0000256" key="1">
    <source>
        <dbReference type="SAM" id="MobiDB-lite"/>
    </source>
</evidence>
<reference evidence="2" key="1">
    <citation type="submission" date="2024-05" db="EMBL/GenBank/DDBJ databases">
        <title>Whole genome shotgun sequence of Streptomyces hydrogenans NBRC 13475.</title>
        <authorList>
            <person name="Komaki H."/>
            <person name="Tamura T."/>
        </authorList>
    </citation>
    <scope>NUCLEOTIDE SEQUENCE</scope>
    <source>
        <strain evidence="2">NBRC 13475</strain>
    </source>
</reference>
<keyword evidence="3" id="KW-1185">Reference proteome</keyword>
<name>A0ABQ3PK50_9ACTN</name>
<accession>A0ABQ3PK50</accession>
<protein>
    <submittedName>
        <fullName evidence="2">Uncharacterized protein</fullName>
    </submittedName>
</protein>
<evidence type="ECO:0000313" key="3">
    <source>
        <dbReference type="Proteomes" id="UP001052739"/>
    </source>
</evidence>
<dbReference type="Proteomes" id="UP001052739">
    <property type="component" value="Unassembled WGS sequence"/>
</dbReference>
<comment type="caution">
    <text evidence="2">The sequence shown here is derived from an EMBL/GenBank/DDBJ whole genome shotgun (WGS) entry which is preliminary data.</text>
</comment>